<protein>
    <submittedName>
        <fullName evidence="1">Uncharacterized protein</fullName>
    </submittedName>
</protein>
<name>A0A6V8PM32_9ACTN</name>
<comment type="caution">
    <text evidence="1">The sequence shown here is derived from an EMBL/GenBank/DDBJ whole genome shotgun (WGS) entry which is preliminary data.</text>
</comment>
<dbReference type="Proteomes" id="UP000568877">
    <property type="component" value="Unassembled WGS sequence"/>
</dbReference>
<reference evidence="1 2" key="1">
    <citation type="journal article" date="2020" name="Front. Microbiol.">
        <title>Single-cell genomics of novel Actinobacteria with the Wood-Ljungdahl pathway discovered in a serpentinizing system.</title>
        <authorList>
            <person name="Merino N."/>
            <person name="Kawai M."/>
            <person name="Boyd E.S."/>
            <person name="Colman D.R."/>
            <person name="McGlynn S.E."/>
            <person name="Nealson K.H."/>
            <person name="Kurokawa K."/>
            <person name="Hongoh Y."/>
        </authorList>
    </citation>
    <scope>NUCLEOTIDE SEQUENCE [LARGE SCALE GENOMIC DNA]</scope>
    <source>
        <strain evidence="1 2">S42</strain>
    </source>
</reference>
<dbReference type="AlphaFoldDB" id="A0A6V8PM32"/>
<evidence type="ECO:0000313" key="2">
    <source>
        <dbReference type="Proteomes" id="UP000568877"/>
    </source>
</evidence>
<sequence length="52" mass="6177">MKIKGLIWFDDIIEKIKGKHNVQQQEVREILDNDPHFRFVENGHRAGENVYA</sequence>
<dbReference type="EMBL" id="BLSA01000665">
    <property type="protein sequence ID" value="GFP33705.1"/>
    <property type="molecule type" value="Genomic_DNA"/>
</dbReference>
<proteinExistence type="predicted"/>
<organism evidence="1 2">
    <name type="scientific">Candidatus Hakubella thermalkaliphila</name>
    <dbReference type="NCBI Taxonomy" id="2754717"/>
    <lineage>
        <taxon>Bacteria</taxon>
        <taxon>Bacillati</taxon>
        <taxon>Actinomycetota</taxon>
        <taxon>Actinomycetota incertae sedis</taxon>
        <taxon>Candidatus Hakubellales</taxon>
        <taxon>Candidatus Hakubellaceae</taxon>
        <taxon>Candidatus Hakubella</taxon>
    </lineage>
</organism>
<gene>
    <name evidence="1" type="ORF">HKBW3S42_02044</name>
</gene>
<accession>A0A6V8PM32</accession>
<feature type="non-terminal residue" evidence="1">
    <location>
        <position position="52"/>
    </location>
</feature>
<evidence type="ECO:0000313" key="1">
    <source>
        <dbReference type="EMBL" id="GFP33705.1"/>
    </source>
</evidence>